<gene>
    <name evidence="1" type="ORF">L3X38_004410</name>
</gene>
<dbReference type="AlphaFoldDB" id="A0AAD4ZNX6"/>
<evidence type="ECO:0000313" key="1">
    <source>
        <dbReference type="EMBL" id="KAI5351519.1"/>
    </source>
</evidence>
<organism evidence="1 2">
    <name type="scientific">Prunus dulcis</name>
    <name type="common">Almond</name>
    <name type="synonym">Amygdalus dulcis</name>
    <dbReference type="NCBI Taxonomy" id="3755"/>
    <lineage>
        <taxon>Eukaryota</taxon>
        <taxon>Viridiplantae</taxon>
        <taxon>Streptophyta</taxon>
        <taxon>Embryophyta</taxon>
        <taxon>Tracheophyta</taxon>
        <taxon>Spermatophyta</taxon>
        <taxon>Magnoliopsida</taxon>
        <taxon>eudicotyledons</taxon>
        <taxon>Gunneridae</taxon>
        <taxon>Pentapetalae</taxon>
        <taxon>rosids</taxon>
        <taxon>fabids</taxon>
        <taxon>Rosales</taxon>
        <taxon>Rosaceae</taxon>
        <taxon>Amygdaloideae</taxon>
        <taxon>Amygdaleae</taxon>
        <taxon>Prunus</taxon>
    </lineage>
</organism>
<name>A0AAD4ZNX6_PRUDU</name>
<dbReference type="EMBL" id="JAJFAZ020000001">
    <property type="protein sequence ID" value="KAI5351519.1"/>
    <property type="molecule type" value="Genomic_DNA"/>
</dbReference>
<sequence length="69" mass="7444">MHRHTGRHSVGVPSDNASLENLNISGKDFYPSGDQVGLEEEVTMVLLGPVPTKMAAGHGDGKEKIDRLF</sequence>
<evidence type="ECO:0000313" key="2">
    <source>
        <dbReference type="Proteomes" id="UP001054821"/>
    </source>
</evidence>
<comment type="caution">
    <text evidence="1">The sequence shown here is derived from an EMBL/GenBank/DDBJ whole genome shotgun (WGS) entry which is preliminary data.</text>
</comment>
<keyword evidence="2" id="KW-1185">Reference proteome</keyword>
<proteinExistence type="predicted"/>
<dbReference type="Proteomes" id="UP001054821">
    <property type="component" value="Chromosome 1"/>
</dbReference>
<protein>
    <submittedName>
        <fullName evidence="1">Uncharacterized protein</fullName>
    </submittedName>
</protein>
<reference evidence="1 2" key="1">
    <citation type="journal article" date="2022" name="G3 (Bethesda)">
        <title>Whole-genome sequence and methylome profiling of the almond [Prunus dulcis (Mill.) D.A. Webb] cultivar 'Nonpareil'.</title>
        <authorList>
            <person name="D'Amico-Willman K.M."/>
            <person name="Ouma W.Z."/>
            <person name="Meulia T."/>
            <person name="Sideli G.M."/>
            <person name="Gradziel T.M."/>
            <person name="Fresnedo-Ramirez J."/>
        </authorList>
    </citation>
    <scope>NUCLEOTIDE SEQUENCE [LARGE SCALE GENOMIC DNA]</scope>
    <source>
        <strain evidence="1">Clone GOH B32 T37-40</strain>
    </source>
</reference>
<accession>A0AAD4ZNX6</accession>